<sequence length="148" mass="16489">MKSAILLRLALGLIFLTTLPSCGFAFRKAWKEAPTSTGVEGKWSGTWHSDATGHQGTLRCVVSAPIDKKGGHEFFYLATWKKILSGSYKAVHTVKKQKDGTYTFEGEHKMPDWAGGLYHYEGTIKGNDFNACYQSSMDRGTYTMKRVP</sequence>
<evidence type="ECO:0000313" key="2">
    <source>
        <dbReference type="Proteomes" id="UP000590740"/>
    </source>
</evidence>
<dbReference type="RefSeq" id="WP_184338975.1">
    <property type="nucleotide sequence ID" value="NZ_JACHIG010000002.1"/>
</dbReference>
<dbReference type="AlphaFoldDB" id="A0A7W7Y9H9"/>
<protein>
    <submittedName>
        <fullName evidence="1">Uncharacterized protein</fullName>
    </submittedName>
</protein>
<dbReference type="EMBL" id="JACHIG010000002">
    <property type="protein sequence ID" value="MBB5032056.1"/>
    <property type="molecule type" value="Genomic_DNA"/>
</dbReference>
<proteinExistence type="predicted"/>
<evidence type="ECO:0000313" key="1">
    <source>
        <dbReference type="EMBL" id="MBB5032056.1"/>
    </source>
</evidence>
<accession>A0A7W7Y9H9</accession>
<comment type="caution">
    <text evidence="1">The sequence shown here is derived from an EMBL/GenBank/DDBJ whole genome shotgun (WGS) entry which is preliminary data.</text>
</comment>
<dbReference type="Proteomes" id="UP000590740">
    <property type="component" value="Unassembled WGS sequence"/>
</dbReference>
<name>A0A7W7Y9H9_9BACT</name>
<gene>
    <name evidence="1" type="ORF">HNQ65_001624</name>
</gene>
<keyword evidence="2" id="KW-1185">Reference proteome</keyword>
<reference evidence="1 2" key="1">
    <citation type="submission" date="2020-08" db="EMBL/GenBank/DDBJ databases">
        <title>Genomic Encyclopedia of Type Strains, Phase IV (KMG-IV): sequencing the most valuable type-strain genomes for metagenomic binning, comparative biology and taxonomic classification.</title>
        <authorList>
            <person name="Goeker M."/>
        </authorList>
    </citation>
    <scope>NUCLEOTIDE SEQUENCE [LARGE SCALE GENOMIC DNA]</scope>
    <source>
        <strain evidence="1 2">DSM 12252</strain>
    </source>
</reference>
<organism evidence="1 2">
    <name type="scientific">Prosthecobacter vanneervenii</name>
    <dbReference type="NCBI Taxonomy" id="48466"/>
    <lineage>
        <taxon>Bacteria</taxon>
        <taxon>Pseudomonadati</taxon>
        <taxon>Verrucomicrobiota</taxon>
        <taxon>Verrucomicrobiia</taxon>
        <taxon>Verrucomicrobiales</taxon>
        <taxon>Verrucomicrobiaceae</taxon>
        <taxon>Prosthecobacter</taxon>
    </lineage>
</organism>